<evidence type="ECO:0000256" key="9">
    <source>
        <dbReference type="SAM" id="MobiDB-lite"/>
    </source>
</evidence>
<dbReference type="AlphaFoldDB" id="A0A0E9X303"/>
<dbReference type="OrthoDB" id="10249237at2759"/>
<dbReference type="Pfam" id="PF18699">
    <property type="entry name" value="MRPL52"/>
    <property type="match status" value="1"/>
</dbReference>
<dbReference type="GO" id="GO:0032543">
    <property type="term" value="P:mitochondrial translation"/>
    <property type="evidence" value="ECO:0007669"/>
    <property type="project" value="InterPro"/>
</dbReference>
<evidence type="ECO:0000256" key="8">
    <source>
        <dbReference type="ARBA" id="ARBA00035425"/>
    </source>
</evidence>
<comment type="similarity">
    <text evidence="2">Belongs to the mitochondrion-specific ribosomal protein mL52 family.</text>
</comment>
<reference evidence="10" key="2">
    <citation type="journal article" date="2015" name="Fish Shellfish Immunol.">
        <title>Early steps in the European eel (Anguilla anguilla)-Vibrio vulnificus interaction in the gills: Role of the RtxA13 toxin.</title>
        <authorList>
            <person name="Callol A."/>
            <person name="Pajuelo D."/>
            <person name="Ebbesson L."/>
            <person name="Teles M."/>
            <person name="MacKenzie S."/>
            <person name="Amaro C."/>
        </authorList>
    </citation>
    <scope>NUCLEOTIDE SEQUENCE</scope>
</reference>
<keyword evidence="5" id="KW-0496">Mitochondrion</keyword>
<feature type="region of interest" description="Disordered" evidence="9">
    <location>
        <begin position="94"/>
        <end position="128"/>
    </location>
</feature>
<feature type="region of interest" description="Disordered" evidence="9">
    <location>
        <begin position="38"/>
        <end position="74"/>
    </location>
</feature>
<feature type="compositionally biased region" description="Basic residues" evidence="9">
    <location>
        <begin position="118"/>
        <end position="128"/>
    </location>
</feature>
<sequence length="128" mass="14453">MAASVRPVCCAGFRQSLSRALSLTAGTRAGKKWRVENNLAPSGTEYGPLTDLPDWTFADGRPAPPLKGQERRKKEREEFARRVVLLSSEVDGGMQRWREGKEEERAAEERKKSLQLKPKGHHLLKNKK</sequence>
<evidence type="ECO:0000256" key="6">
    <source>
        <dbReference type="ARBA" id="ARBA00023274"/>
    </source>
</evidence>
<accession>A0A0E9X303</accession>
<organism evidence="10">
    <name type="scientific">Anguilla anguilla</name>
    <name type="common">European freshwater eel</name>
    <name type="synonym">Muraena anguilla</name>
    <dbReference type="NCBI Taxonomy" id="7936"/>
    <lineage>
        <taxon>Eukaryota</taxon>
        <taxon>Metazoa</taxon>
        <taxon>Chordata</taxon>
        <taxon>Craniata</taxon>
        <taxon>Vertebrata</taxon>
        <taxon>Euteleostomi</taxon>
        <taxon>Actinopterygii</taxon>
        <taxon>Neopterygii</taxon>
        <taxon>Teleostei</taxon>
        <taxon>Anguilliformes</taxon>
        <taxon>Anguillidae</taxon>
        <taxon>Anguilla</taxon>
    </lineage>
</organism>
<reference evidence="10" key="1">
    <citation type="submission" date="2014-11" db="EMBL/GenBank/DDBJ databases">
        <authorList>
            <person name="Amaro Gonzalez C."/>
        </authorList>
    </citation>
    <scope>NUCLEOTIDE SEQUENCE</scope>
</reference>
<evidence type="ECO:0000313" key="10">
    <source>
        <dbReference type="EMBL" id="JAH96245.1"/>
    </source>
</evidence>
<keyword evidence="3" id="KW-0809">Transit peptide</keyword>
<dbReference type="OMA" id="RSIDQKW"/>
<dbReference type="Proteomes" id="UP001044222">
    <property type="component" value="Chromosome 7"/>
</dbReference>
<keyword evidence="6" id="KW-0687">Ribonucleoprotein</keyword>
<dbReference type="EMBL" id="GBXM01012332">
    <property type="protein sequence ID" value="JAH96245.1"/>
    <property type="molecule type" value="Transcribed_RNA"/>
</dbReference>
<feature type="compositionally biased region" description="Basic and acidic residues" evidence="9">
    <location>
        <begin position="96"/>
        <end position="112"/>
    </location>
</feature>
<protein>
    <recommendedName>
        <fullName evidence="7">Large ribosomal subunit protein mL52</fullName>
    </recommendedName>
    <alternativeName>
        <fullName evidence="8">39S ribosomal protein L52, mitochondrial</fullName>
    </alternativeName>
</protein>
<reference evidence="11" key="3">
    <citation type="submission" date="2021-01" db="EMBL/GenBank/DDBJ databases">
        <title>A chromosome-scale assembly of European eel, Anguilla anguilla.</title>
        <authorList>
            <person name="Henkel C."/>
            <person name="Jong-Raadsen S.A."/>
            <person name="Dufour S."/>
            <person name="Weltzien F.-A."/>
            <person name="Palstra A.P."/>
            <person name="Pelster B."/>
            <person name="Spaink H.P."/>
            <person name="Van Den Thillart G.E."/>
            <person name="Jansen H."/>
            <person name="Zahm M."/>
            <person name="Klopp C."/>
            <person name="Cedric C."/>
            <person name="Louis A."/>
            <person name="Berthelot C."/>
            <person name="Parey E."/>
            <person name="Roest Crollius H."/>
            <person name="Montfort J."/>
            <person name="Robinson-Rechavi M."/>
            <person name="Bucao C."/>
            <person name="Bouchez O."/>
            <person name="Gislard M."/>
            <person name="Lluch J."/>
            <person name="Milhes M."/>
            <person name="Lampietro C."/>
            <person name="Lopez Roques C."/>
            <person name="Donnadieu C."/>
            <person name="Braasch I."/>
            <person name="Desvignes T."/>
            <person name="Postlethwait J."/>
            <person name="Bobe J."/>
            <person name="Guiguen Y."/>
            <person name="Dirks R."/>
        </authorList>
    </citation>
    <scope>NUCLEOTIDE SEQUENCE</scope>
    <source>
        <strain evidence="11">Tag_6206</strain>
        <tissue evidence="11">Liver</tissue>
    </source>
</reference>
<evidence type="ECO:0000256" key="5">
    <source>
        <dbReference type="ARBA" id="ARBA00023128"/>
    </source>
</evidence>
<evidence type="ECO:0000256" key="3">
    <source>
        <dbReference type="ARBA" id="ARBA00022946"/>
    </source>
</evidence>
<dbReference type="EMBL" id="JAFIRN010000007">
    <property type="protein sequence ID" value="KAG5846235.1"/>
    <property type="molecule type" value="Genomic_DNA"/>
</dbReference>
<dbReference type="PANTHER" id="PTHR34090">
    <property type="entry name" value="39S RIBOSOMAL PROTEIN L52, MITOCHONDRIAL"/>
    <property type="match status" value="1"/>
</dbReference>
<name>A0A0E9X303_ANGAN</name>
<keyword evidence="4" id="KW-0689">Ribosomal protein</keyword>
<dbReference type="GO" id="GO:0005762">
    <property type="term" value="C:mitochondrial large ribosomal subunit"/>
    <property type="evidence" value="ECO:0007669"/>
    <property type="project" value="InterPro"/>
</dbReference>
<evidence type="ECO:0000256" key="1">
    <source>
        <dbReference type="ARBA" id="ARBA00004173"/>
    </source>
</evidence>
<dbReference type="PANTHER" id="PTHR34090:SF1">
    <property type="entry name" value="LARGE RIBOSOMAL SUBUNIT PROTEIN ML52"/>
    <property type="match status" value="1"/>
</dbReference>
<dbReference type="InterPro" id="IPR034596">
    <property type="entry name" value="Ribosomal_mL52"/>
</dbReference>
<dbReference type="GO" id="GO:0003735">
    <property type="term" value="F:structural constituent of ribosome"/>
    <property type="evidence" value="ECO:0007669"/>
    <property type="project" value="InterPro"/>
</dbReference>
<evidence type="ECO:0000256" key="2">
    <source>
        <dbReference type="ARBA" id="ARBA00007232"/>
    </source>
</evidence>
<proteinExistence type="inferred from homology"/>
<gene>
    <name evidence="11" type="ORF">ANANG_G00147650</name>
</gene>
<evidence type="ECO:0000256" key="7">
    <source>
        <dbReference type="ARBA" id="ARBA00035181"/>
    </source>
</evidence>
<comment type="subcellular location">
    <subcellularLocation>
        <location evidence="1">Mitochondrion</location>
    </subcellularLocation>
</comment>
<keyword evidence="12" id="KW-1185">Reference proteome</keyword>
<evidence type="ECO:0000256" key="4">
    <source>
        <dbReference type="ARBA" id="ARBA00022980"/>
    </source>
</evidence>
<evidence type="ECO:0000313" key="11">
    <source>
        <dbReference type="EMBL" id="KAG5846235.1"/>
    </source>
</evidence>
<evidence type="ECO:0000313" key="12">
    <source>
        <dbReference type="Proteomes" id="UP001044222"/>
    </source>
</evidence>